<gene>
    <name evidence="1" type="ORF">R3P38DRAFT_3047073</name>
</gene>
<protein>
    <submittedName>
        <fullName evidence="1">DNA-binding protein</fullName>
    </submittedName>
</protein>
<dbReference type="AlphaFoldDB" id="A0AAW0A7A8"/>
<accession>A0AAW0A7A8</accession>
<dbReference type="EMBL" id="JAWWNJ010000082">
    <property type="protein sequence ID" value="KAK7001701.1"/>
    <property type="molecule type" value="Genomic_DNA"/>
</dbReference>
<dbReference type="Proteomes" id="UP001362999">
    <property type="component" value="Unassembled WGS sequence"/>
</dbReference>
<reference evidence="1 2" key="1">
    <citation type="journal article" date="2024" name="J Genomics">
        <title>Draft genome sequencing and assembly of Favolaschia claudopus CIRM-BRFM 2984 isolated from oak limbs.</title>
        <authorList>
            <person name="Navarro D."/>
            <person name="Drula E."/>
            <person name="Chaduli D."/>
            <person name="Cazenave R."/>
            <person name="Ahrendt S."/>
            <person name="Wang J."/>
            <person name="Lipzen A."/>
            <person name="Daum C."/>
            <person name="Barry K."/>
            <person name="Grigoriev I.V."/>
            <person name="Favel A."/>
            <person name="Rosso M.N."/>
            <person name="Martin F."/>
        </authorList>
    </citation>
    <scope>NUCLEOTIDE SEQUENCE [LARGE SCALE GENOMIC DNA]</scope>
    <source>
        <strain evidence="1 2">CIRM-BRFM 2984</strain>
    </source>
</reference>
<name>A0AAW0A7A8_9AGAR</name>
<evidence type="ECO:0000313" key="2">
    <source>
        <dbReference type="Proteomes" id="UP001362999"/>
    </source>
</evidence>
<keyword evidence="1" id="KW-0238">DNA-binding</keyword>
<organism evidence="1 2">
    <name type="scientific">Favolaschia claudopus</name>
    <dbReference type="NCBI Taxonomy" id="2862362"/>
    <lineage>
        <taxon>Eukaryota</taxon>
        <taxon>Fungi</taxon>
        <taxon>Dikarya</taxon>
        <taxon>Basidiomycota</taxon>
        <taxon>Agaricomycotina</taxon>
        <taxon>Agaricomycetes</taxon>
        <taxon>Agaricomycetidae</taxon>
        <taxon>Agaricales</taxon>
        <taxon>Marasmiineae</taxon>
        <taxon>Mycenaceae</taxon>
        <taxon>Favolaschia</taxon>
    </lineage>
</organism>
<proteinExistence type="predicted"/>
<dbReference type="GO" id="GO:0003677">
    <property type="term" value="F:DNA binding"/>
    <property type="evidence" value="ECO:0007669"/>
    <property type="project" value="UniProtKB-KW"/>
</dbReference>
<sequence length="208" mass="24307">MMLFLATILRWIWERYQNTPEPLPPTIRELVPNRKRVLADYPLATSTQWSVSRRPLPLLARLFRFRGYDTAAASFYRIYEFAVLHDNTRFRNEIEYFCHQPWPIASLPDPHDFDPERAAFLAALTRILCDSFNERIERGLPRDAPAYIEDFAALRSRPKKLETPPIWAQSIRPLDRPLRINAREGDPGLSTHLGEMGIIMKAPHYSFT</sequence>
<evidence type="ECO:0000313" key="1">
    <source>
        <dbReference type="EMBL" id="KAK7001701.1"/>
    </source>
</evidence>
<keyword evidence="2" id="KW-1185">Reference proteome</keyword>
<comment type="caution">
    <text evidence="1">The sequence shown here is derived from an EMBL/GenBank/DDBJ whole genome shotgun (WGS) entry which is preliminary data.</text>
</comment>